<keyword evidence="8 10" id="KW-0443">Lipid metabolism</keyword>
<comment type="catalytic activity">
    <reaction evidence="10 13">
        <text>a 1,2-diacyl-sn-glycero-3-phospho-(1D-myo-inositol-4,5-bisphosphate) + H2O = 1D-myo-inositol 1,4,5-trisphosphate + a 1,2-diacyl-sn-glycerol + H(+)</text>
        <dbReference type="Rhea" id="RHEA:33179"/>
        <dbReference type="ChEBI" id="CHEBI:15377"/>
        <dbReference type="ChEBI" id="CHEBI:15378"/>
        <dbReference type="ChEBI" id="CHEBI:17815"/>
        <dbReference type="ChEBI" id="CHEBI:58456"/>
        <dbReference type="ChEBI" id="CHEBI:203600"/>
        <dbReference type="EC" id="3.1.4.11"/>
    </reaction>
</comment>
<feature type="compositionally biased region" description="Acidic residues" evidence="14">
    <location>
        <begin position="517"/>
        <end position="527"/>
    </location>
</feature>
<evidence type="ECO:0000313" key="20">
    <source>
        <dbReference type="EMBL" id="CAB3376593.1"/>
    </source>
</evidence>
<dbReference type="InterPro" id="IPR035892">
    <property type="entry name" value="C2_domain_sf"/>
</dbReference>
<dbReference type="InterPro" id="IPR001711">
    <property type="entry name" value="PLipase_C_Pinositol-sp_Y"/>
</dbReference>
<evidence type="ECO:0000259" key="15">
    <source>
        <dbReference type="PROSITE" id="PS50001"/>
    </source>
</evidence>
<feature type="domain" description="SH2" evidence="15">
    <location>
        <begin position="660"/>
        <end position="749"/>
    </location>
</feature>
<dbReference type="GO" id="GO:0004435">
    <property type="term" value="F:phosphatidylinositol-4,5-bisphosphate phospholipase C activity"/>
    <property type="evidence" value="ECO:0007669"/>
    <property type="project" value="UniProtKB-UniRule"/>
</dbReference>
<dbReference type="Gene3D" id="3.20.20.190">
    <property type="entry name" value="Phosphatidylinositol (PI) phosphodiesterase"/>
    <property type="match status" value="2"/>
</dbReference>
<dbReference type="InterPro" id="IPR000980">
    <property type="entry name" value="SH2"/>
</dbReference>
<dbReference type="InterPro" id="IPR011993">
    <property type="entry name" value="PH-like_dom_sf"/>
</dbReference>
<dbReference type="GO" id="GO:0048468">
    <property type="term" value="P:cell development"/>
    <property type="evidence" value="ECO:0007669"/>
    <property type="project" value="UniProtKB-ARBA"/>
</dbReference>
<dbReference type="SMART" id="SM00148">
    <property type="entry name" value="PLCXc"/>
    <property type="match status" value="1"/>
</dbReference>
<dbReference type="FunFam" id="2.30.30.40:FF:000119">
    <property type="entry name" value="1-phosphatidylinositol 4,5-bisphosphate phosphodiesterase gamma"/>
    <property type="match status" value="1"/>
</dbReference>
<dbReference type="SMART" id="SM00233">
    <property type="entry name" value="PH"/>
    <property type="match status" value="1"/>
</dbReference>
<evidence type="ECO:0000256" key="5">
    <source>
        <dbReference type="ARBA" id="ARBA00022837"/>
    </source>
</evidence>
<feature type="domain" description="PI-PLC Y-box" evidence="19">
    <location>
        <begin position="968"/>
        <end position="1083"/>
    </location>
</feature>
<feature type="domain" description="PH" evidence="17">
    <location>
        <begin position="26"/>
        <end position="141"/>
    </location>
</feature>
<dbReference type="InterPro" id="IPR035023">
    <property type="entry name" value="PLC-gamma_C-SH2"/>
</dbReference>
<protein>
    <recommendedName>
        <fullName evidence="10">1-phosphatidylinositol 4,5-bisphosphate phosphodiesterase gamma</fullName>
        <ecNumber evidence="10">3.1.4.11</ecNumber>
    </recommendedName>
</protein>
<evidence type="ECO:0000256" key="14">
    <source>
        <dbReference type="SAM" id="MobiDB-lite"/>
    </source>
</evidence>
<dbReference type="PROSITE" id="PS50001">
    <property type="entry name" value="SH2"/>
    <property type="match status" value="2"/>
</dbReference>
<dbReference type="EMBL" id="CADEPI010000130">
    <property type="protein sequence ID" value="CAB3376593.1"/>
    <property type="molecule type" value="Genomic_DNA"/>
</dbReference>
<dbReference type="PANTHER" id="PTHR10336">
    <property type="entry name" value="PHOSPHOINOSITIDE-SPECIFIC PHOSPHOLIPASE C FAMILY PROTEIN"/>
    <property type="match status" value="1"/>
</dbReference>
<evidence type="ECO:0000256" key="2">
    <source>
        <dbReference type="ARBA" id="ARBA00022443"/>
    </source>
</evidence>
<evidence type="ECO:0000256" key="10">
    <source>
        <dbReference type="PIRNR" id="PIRNR000952"/>
    </source>
</evidence>
<dbReference type="PANTHER" id="PTHR10336:SF159">
    <property type="entry name" value="1-PHOSPHATIDYLINOSITOL 4,5-BISPHOSPHATE PHOSPHODIESTERASE GAMMA"/>
    <property type="match status" value="1"/>
</dbReference>
<keyword evidence="6 10" id="KW-0442">Lipid degradation</keyword>
<dbReference type="InterPro" id="IPR036860">
    <property type="entry name" value="SH2_dom_sf"/>
</dbReference>
<dbReference type="Pfam" id="PF00387">
    <property type="entry name" value="PI-PLC-Y"/>
    <property type="match status" value="1"/>
</dbReference>
<proteinExistence type="predicted"/>
<keyword evidence="21" id="KW-1185">Reference proteome</keyword>
<dbReference type="SUPFAM" id="SSF55550">
    <property type="entry name" value="SH2 domain"/>
    <property type="match status" value="2"/>
</dbReference>
<evidence type="ECO:0000256" key="11">
    <source>
        <dbReference type="PROSITE-ProRule" id="PRU00191"/>
    </source>
</evidence>
<sequence length="1266" mass="146438">MSFKLGGILSPGNASSIIPEEEQIIALLERGTVVHKFYHRKRMEKKTLMLRRETRQIIWCRNNTNPKSFEGSVNLFEVKEIRPGKSSKDFEKWPDDARRQDASKCFVVVYGTEFKLKSLSIVAWSERECENWIRGLKYMITDTTNASYPLLVERWLRREFYAMENAREKITLKEVRSFLPRVNCKIPTKRLGEVFQEVDTRLRQELGFDDFTALYYKLMFSDEAAAAGAEIFLRYSTDKVMSLQDFQNFMDMEQKDTMGNDERLVSQFMRDYLQDPLRDVQEPYFTENEFMDFLYSKQNDLWDSTFSPVYQDMSCPLSHYWISSSHNTYLTGDQFSSESSLEAYARCLRMGCRCIELDCWDGPDDMPFIYHGHTLTSKIKFVDVIKTIKEHAFVTSEYPVILSIEDNCSLPQQRNMARAFQEVFGDMLLTQPVDRNETCLPSPLKLRRKIILKHKKLKEGEFCVRDDEVRDMDLRNTVKNGILFLQDNVDRTWYPHFFVLTQNSLIYTDSCNQDQQQDNEEEEEPECESTNLGVRDGNNDELHFSEKWFHGRLPDGRREAEELLKTYSHLGDGTFLVRNSHIFVGDYSLSFWRQGKVYHCHIKSRQDRGQTKYYLHDTVGFDSLYSLITYYKNNSLRSQEFLIMLKEPVPQPNKHEGMPWFARRCNKQRAETLLRRVPQDGAFLVRPSDQDANSFTISFRADRRIKHCRIKVDGRLYSIGAAQFESLVELVSFYERTPLYHRVKLIHPVNESTVGNNQNMVEEDDTGASAGYTDPSVFTSTLTVMARYDYQAQMSDELSFPTGAIIQNVTMEQGGWWRGDYGGRHQQMFPSNYVVEVDNNSSSTAASVDDQNETSDSMLLGNLQKGAINLTGVVVELENNSSSIPGHEWQLKITNSRMTLPFVVSELNCGYPLSIWLKPCNFSLQVAAPTREVALEWGSSIRDTAARANDRDIRQREQERSMRVAVEISSLIIYCKSVAFDKEKFQAGFDFTEMSSFPENKAEKIMCSNEMKFFLKYHQHQISRVYPKGQRLDSSNYNPVPMWNIGSQMVALNFQTGDKCMQLNQAKFRANGNCGYLLKPEFMVRDEYDPYDKACMAGNTFMQVKLKVIGARHLSRQKKGIISPFVEVEVIGLDYDSGVKLRTKAISDNGFNPVWNETTQFEVVCPQLAFLRFVVYDEDVFGDSNFVCHGTYSIMAIRTGYRSIALKNNFSEDLELASLLVHMEIRNYRVQEFENTNIRGIPNAINITVNGTPTMGDFTDFNSSRA</sequence>
<dbReference type="InterPro" id="IPR036028">
    <property type="entry name" value="SH3-like_dom_sf"/>
</dbReference>
<dbReference type="Proteomes" id="UP000494165">
    <property type="component" value="Unassembled WGS sequence"/>
</dbReference>
<dbReference type="GO" id="GO:0010634">
    <property type="term" value="P:positive regulation of epithelial cell migration"/>
    <property type="evidence" value="ECO:0007669"/>
    <property type="project" value="TreeGrafter"/>
</dbReference>
<dbReference type="Gene3D" id="2.30.29.30">
    <property type="entry name" value="Pleckstrin-homology domain (PH domain)/Phosphotyrosine-binding domain (PTB)"/>
    <property type="match status" value="1"/>
</dbReference>
<dbReference type="Pfam" id="PF23329">
    <property type="entry name" value="EF_HAND_1_PLCG"/>
    <property type="match status" value="1"/>
</dbReference>
<evidence type="ECO:0000259" key="17">
    <source>
        <dbReference type="PROSITE" id="PS50003"/>
    </source>
</evidence>
<evidence type="ECO:0000259" key="19">
    <source>
        <dbReference type="PROSITE" id="PS50008"/>
    </source>
</evidence>
<dbReference type="PROSITE" id="PS50003">
    <property type="entry name" value="PH_DOMAIN"/>
    <property type="match status" value="1"/>
</dbReference>
<dbReference type="Gene3D" id="2.60.40.150">
    <property type="entry name" value="C2 domain"/>
    <property type="match status" value="1"/>
</dbReference>
<dbReference type="GO" id="GO:0048015">
    <property type="term" value="P:phosphatidylinositol-mediated signaling"/>
    <property type="evidence" value="ECO:0007669"/>
    <property type="project" value="TreeGrafter"/>
</dbReference>
<evidence type="ECO:0000259" key="18">
    <source>
        <dbReference type="PROSITE" id="PS50004"/>
    </source>
</evidence>
<dbReference type="Pfam" id="PF00168">
    <property type="entry name" value="C2"/>
    <property type="match status" value="1"/>
</dbReference>
<dbReference type="InterPro" id="IPR057061">
    <property type="entry name" value="PLCG_EF-hand_2"/>
</dbReference>
<dbReference type="InterPro" id="IPR001849">
    <property type="entry name" value="PH_domain"/>
</dbReference>
<evidence type="ECO:0000256" key="1">
    <source>
        <dbReference type="ARBA" id="ARBA00001913"/>
    </source>
</evidence>
<dbReference type="GO" id="GO:0046488">
    <property type="term" value="P:phosphatidylinositol metabolic process"/>
    <property type="evidence" value="ECO:0007669"/>
    <property type="project" value="TreeGrafter"/>
</dbReference>
<dbReference type="SMART" id="SM00326">
    <property type="entry name" value="SH3"/>
    <property type="match status" value="1"/>
</dbReference>
<evidence type="ECO:0000256" key="9">
    <source>
        <dbReference type="ARBA" id="ARBA00023224"/>
    </source>
</evidence>
<evidence type="ECO:0000256" key="3">
    <source>
        <dbReference type="ARBA" id="ARBA00022737"/>
    </source>
</evidence>
<dbReference type="InterPro" id="IPR000909">
    <property type="entry name" value="PLipase_C_PInositol-sp_X_dom"/>
</dbReference>
<dbReference type="CDD" id="cd16201">
    <property type="entry name" value="EFh_PI-PLCgamma"/>
    <property type="match status" value="1"/>
</dbReference>
<evidence type="ECO:0000259" key="16">
    <source>
        <dbReference type="PROSITE" id="PS50002"/>
    </source>
</evidence>
<dbReference type="GO" id="GO:0009395">
    <property type="term" value="P:phospholipid catabolic process"/>
    <property type="evidence" value="ECO:0007669"/>
    <property type="project" value="UniProtKB-UniRule"/>
</dbReference>
<dbReference type="PRINTS" id="PR00401">
    <property type="entry name" value="SH2DOMAIN"/>
</dbReference>
<keyword evidence="9 10" id="KW-0807">Transducer</keyword>
<dbReference type="InterPro" id="IPR001192">
    <property type="entry name" value="PI-PLC_fam"/>
</dbReference>
<dbReference type="SUPFAM" id="SSF47473">
    <property type="entry name" value="EF-hand"/>
    <property type="match status" value="1"/>
</dbReference>
<evidence type="ECO:0000256" key="4">
    <source>
        <dbReference type="ARBA" id="ARBA00022801"/>
    </source>
</evidence>
<evidence type="ECO:0000256" key="6">
    <source>
        <dbReference type="ARBA" id="ARBA00022963"/>
    </source>
</evidence>
<dbReference type="Pfam" id="PF23583">
    <property type="entry name" value="EF_HAND_2_PLCG"/>
    <property type="match status" value="1"/>
</dbReference>
<dbReference type="AlphaFoldDB" id="A0A8S1DFJ2"/>
<dbReference type="FunFam" id="3.30.505.10:FF:000011">
    <property type="entry name" value="1-phosphatidylinositol 4,5-bisphosphate phosphodiesterase gamma"/>
    <property type="match status" value="1"/>
</dbReference>
<keyword evidence="4 10" id="KW-0378">Hydrolase</keyword>
<dbReference type="FunFam" id="3.20.20.190:FF:000004">
    <property type="entry name" value="1-phosphatidylinositol 4,5-bisphosphate phosphodiesterase gamma"/>
    <property type="match status" value="1"/>
</dbReference>
<dbReference type="Pfam" id="PF00017">
    <property type="entry name" value="SH2"/>
    <property type="match status" value="2"/>
</dbReference>
<dbReference type="InterPro" id="IPR000008">
    <property type="entry name" value="C2_dom"/>
</dbReference>
<evidence type="ECO:0000256" key="8">
    <source>
        <dbReference type="ARBA" id="ARBA00023098"/>
    </source>
</evidence>
<dbReference type="SUPFAM" id="SSF49562">
    <property type="entry name" value="C2 domain (Calcium/lipid-binding domain, CaLB)"/>
    <property type="match status" value="1"/>
</dbReference>
<dbReference type="PROSITE" id="PS50004">
    <property type="entry name" value="C2"/>
    <property type="match status" value="1"/>
</dbReference>
<dbReference type="EC" id="3.1.4.11" evidence="10"/>
<dbReference type="OrthoDB" id="269822at2759"/>
<dbReference type="InterPro" id="IPR017946">
    <property type="entry name" value="PLC-like_Pdiesterase_TIM-brl"/>
</dbReference>
<dbReference type="InterPro" id="IPR016279">
    <property type="entry name" value="PLC-gamma"/>
</dbReference>
<dbReference type="CDD" id="cd13362">
    <property type="entry name" value="PH_PLC_gamma"/>
    <property type="match status" value="1"/>
</dbReference>
<dbReference type="SUPFAM" id="SSF51695">
    <property type="entry name" value="PLC-like phosphodiesterases"/>
    <property type="match status" value="1"/>
</dbReference>
<dbReference type="SMART" id="SM00239">
    <property type="entry name" value="C2"/>
    <property type="match status" value="1"/>
</dbReference>
<comment type="caution">
    <text evidence="20">The sequence shown here is derived from an EMBL/GenBank/DDBJ whole genome shotgun (WGS) entry which is preliminary data.</text>
</comment>
<dbReference type="CDD" id="cd09932">
    <property type="entry name" value="SH2_C-SH2_PLC_gamma_like"/>
    <property type="match status" value="1"/>
</dbReference>
<dbReference type="InterPro" id="IPR056586">
    <property type="entry name" value="EF-hand_PLCG1"/>
</dbReference>
<evidence type="ECO:0000256" key="7">
    <source>
        <dbReference type="ARBA" id="ARBA00022999"/>
    </source>
</evidence>
<evidence type="ECO:0000256" key="13">
    <source>
        <dbReference type="RuleBase" id="RU361133"/>
    </source>
</evidence>
<feature type="domain" description="SH3" evidence="16">
    <location>
        <begin position="779"/>
        <end position="839"/>
    </location>
</feature>
<dbReference type="Gene3D" id="1.10.238.10">
    <property type="entry name" value="EF-hand"/>
    <property type="match status" value="1"/>
</dbReference>
<name>A0A8S1DFJ2_9INSE</name>
<accession>A0A8S1DFJ2</accession>
<dbReference type="SMART" id="SM00252">
    <property type="entry name" value="SH2"/>
    <property type="match status" value="2"/>
</dbReference>
<evidence type="ECO:0000256" key="12">
    <source>
        <dbReference type="PROSITE-ProRule" id="PRU00192"/>
    </source>
</evidence>
<feature type="domain" description="SH2" evidence="15">
    <location>
        <begin position="548"/>
        <end position="649"/>
    </location>
</feature>
<comment type="cofactor">
    <cofactor evidence="1">
        <name>Ca(2+)</name>
        <dbReference type="ChEBI" id="CHEBI:29108"/>
    </cofactor>
</comment>
<keyword evidence="2 12" id="KW-0728">SH3 domain</keyword>
<dbReference type="GO" id="GO:0032587">
    <property type="term" value="C:ruffle membrane"/>
    <property type="evidence" value="ECO:0007669"/>
    <property type="project" value="TreeGrafter"/>
</dbReference>
<dbReference type="GO" id="GO:0051209">
    <property type="term" value="P:release of sequestered calcium ion into cytosol"/>
    <property type="evidence" value="ECO:0007669"/>
    <property type="project" value="TreeGrafter"/>
</dbReference>
<dbReference type="CDD" id="cd10341">
    <property type="entry name" value="SH2_N-SH2_PLC_gamma_like"/>
    <property type="match status" value="1"/>
</dbReference>
<dbReference type="InterPro" id="IPR035024">
    <property type="entry name" value="PLC-gamma_N-SH2"/>
</dbReference>
<keyword evidence="7 11" id="KW-0727">SH2 domain</keyword>
<dbReference type="PROSITE" id="PS50002">
    <property type="entry name" value="SH3"/>
    <property type="match status" value="1"/>
</dbReference>
<dbReference type="PRINTS" id="PR00390">
    <property type="entry name" value="PHPHLIPASEC"/>
</dbReference>
<feature type="domain" description="C2" evidence="18">
    <location>
        <begin position="1078"/>
        <end position="1208"/>
    </location>
</feature>
<dbReference type="Pfam" id="PF00018">
    <property type="entry name" value="SH3_1"/>
    <property type="match status" value="1"/>
</dbReference>
<dbReference type="InterPro" id="IPR011992">
    <property type="entry name" value="EF-hand-dom_pair"/>
</dbReference>
<dbReference type="SUPFAM" id="SSF50729">
    <property type="entry name" value="PH domain-like"/>
    <property type="match status" value="1"/>
</dbReference>
<dbReference type="SMART" id="SM00149">
    <property type="entry name" value="PLCYc"/>
    <property type="match status" value="1"/>
</dbReference>
<dbReference type="PROSITE" id="PS50008">
    <property type="entry name" value="PIPLC_Y_DOMAIN"/>
    <property type="match status" value="1"/>
</dbReference>
<dbReference type="SUPFAM" id="SSF50044">
    <property type="entry name" value="SH3-domain"/>
    <property type="match status" value="1"/>
</dbReference>
<organism evidence="20 21">
    <name type="scientific">Cloeon dipterum</name>
    <dbReference type="NCBI Taxonomy" id="197152"/>
    <lineage>
        <taxon>Eukaryota</taxon>
        <taxon>Metazoa</taxon>
        <taxon>Ecdysozoa</taxon>
        <taxon>Arthropoda</taxon>
        <taxon>Hexapoda</taxon>
        <taxon>Insecta</taxon>
        <taxon>Pterygota</taxon>
        <taxon>Palaeoptera</taxon>
        <taxon>Ephemeroptera</taxon>
        <taxon>Pisciforma</taxon>
        <taxon>Baetidae</taxon>
        <taxon>Cloeon</taxon>
    </lineage>
</organism>
<gene>
    <name evidence="20" type="ORF">CLODIP_2_CD02457</name>
</gene>
<dbReference type="InterPro" id="IPR001452">
    <property type="entry name" value="SH3_domain"/>
</dbReference>
<dbReference type="Gene3D" id="2.30.30.40">
    <property type="entry name" value="SH3 Domains"/>
    <property type="match status" value="1"/>
</dbReference>
<reference evidence="20 21" key="1">
    <citation type="submission" date="2020-04" db="EMBL/GenBank/DDBJ databases">
        <authorList>
            <person name="Alioto T."/>
            <person name="Alioto T."/>
            <person name="Gomez Garrido J."/>
        </authorList>
    </citation>
    <scope>NUCLEOTIDE SEQUENCE [LARGE SCALE GENOMIC DNA]</scope>
</reference>
<dbReference type="GO" id="GO:0009653">
    <property type="term" value="P:anatomical structure morphogenesis"/>
    <property type="evidence" value="ECO:0007669"/>
    <property type="project" value="UniProtKB-ARBA"/>
</dbReference>
<dbReference type="CDD" id="cd00275">
    <property type="entry name" value="C2_PLC_like"/>
    <property type="match status" value="1"/>
</dbReference>
<keyword evidence="3" id="KW-0677">Repeat</keyword>
<dbReference type="PIRSF" id="PIRSF000952">
    <property type="entry name" value="PLC-gamma"/>
    <property type="match status" value="1"/>
</dbReference>
<dbReference type="Pfam" id="PF00388">
    <property type="entry name" value="PI-PLC-X"/>
    <property type="match status" value="1"/>
</dbReference>
<dbReference type="CDD" id="cd08592">
    <property type="entry name" value="PI-PLCc_gamma"/>
    <property type="match status" value="1"/>
</dbReference>
<comment type="function">
    <text evidence="10">Mediates the production of the second messenger molecules diacylglycerol (DAG) and inositol 1,4,5-trisphosphate (IP3). Plays an important role in the regulation of intracellular signaling cascades.</text>
</comment>
<feature type="region of interest" description="Disordered" evidence="14">
    <location>
        <begin position="512"/>
        <end position="532"/>
    </location>
</feature>
<dbReference type="Gene3D" id="3.30.505.10">
    <property type="entry name" value="SH2 domain"/>
    <property type="match status" value="2"/>
</dbReference>
<evidence type="ECO:0000313" key="21">
    <source>
        <dbReference type="Proteomes" id="UP000494165"/>
    </source>
</evidence>
<keyword evidence="5" id="KW-0106">Calcium</keyword>
<dbReference type="PROSITE" id="PS50007">
    <property type="entry name" value="PIPLC_X_DOMAIN"/>
    <property type="match status" value="1"/>
</dbReference>